<feature type="transmembrane region" description="Helical" evidence="1">
    <location>
        <begin position="48"/>
        <end position="70"/>
    </location>
</feature>
<dbReference type="AlphaFoldDB" id="A0A370MY64"/>
<evidence type="ECO:0000313" key="3">
    <source>
        <dbReference type="Proteomes" id="UP000255165"/>
    </source>
</evidence>
<reference evidence="3" key="1">
    <citation type="submission" date="2018-06" db="EMBL/GenBank/DDBJ databases">
        <authorList>
            <person name="Feng T."/>
            <person name="Jeon C.O."/>
        </authorList>
    </citation>
    <scope>NUCLEOTIDE SEQUENCE [LARGE SCALE GENOMIC DNA]</scope>
    <source>
        <strain evidence="3">S23</strain>
    </source>
</reference>
<protein>
    <submittedName>
        <fullName evidence="2">Uncharacterized protein</fullName>
    </submittedName>
</protein>
<dbReference type="Proteomes" id="UP000255165">
    <property type="component" value="Unassembled WGS sequence"/>
</dbReference>
<gene>
    <name evidence="2" type="ORF">DN412_41250</name>
</gene>
<keyword evidence="1" id="KW-0472">Membrane</keyword>
<name>A0A370MY64_9BURK</name>
<comment type="caution">
    <text evidence="2">The sequence shown here is derived from an EMBL/GenBank/DDBJ whole genome shotgun (WGS) entry which is preliminary data.</text>
</comment>
<feature type="transmembrane region" description="Helical" evidence="1">
    <location>
        <begin position="7"/>
        <end position="28"/>
    </location>
</feature>
<keyword evidence="1" id="KW-1133">Transmembrane helix</keyword>
<proteinExistence type="predicted"/>
<accession>A0A370MY64</accession>
<keyword evidence="1" id="KW-0812">Transmembrane</keyword>
<dbReference type="RefSeq" id="WP_115216784.1">
    <property type="nucleotide sequence ID" value="NZ_QKWJ01000152.1"/>
</dbReference>
<keyword evidence="3" id="KW-1185">Reference proteome</keyword>
<evidence type="ECO:0000256" key="1">
    <source>
        <dbReference type="SAM" id="Phobius"/>
    </source>
</evidence>
<dbReference type="EMBL" id="QKWJ01000152">
    <property type="protein sequence ID" value="RDJ98262.1"/>
    <property type="molecule type" value="Genomic_DNA"/>
</dbReference>
<sequence>MDVETKALLHFVVITIVWIVLPLVPAWLTYKITPNQVLGLRGPFQGMTLNSTGSFAAYVIVGLILSTFIWPTGKVLLGRVMGDTTWHITGAVELYDANGERVTLVPQMSKASINIIPNPNTVSGTLSLMVPFIKDEKPTVYIDVPNWGGAVVSFQDPETYVVDPLNKTIRLKNSIQIRQQPQGKLVIGEGS</sequence>
<evidence type="ECO:0000313" key="2">
    <source>
        <dbReference type="EMBL" id="RDJ98262.1"/>
    </source>
</evidence>
<organism evidence="2 3">
    <name type="scientific">Cupriavidus lacunae</name>
    <dbReference type="NCBI Taxonomy" id="2666307"/>
    <lineage>
        <taxon>Bacteria</taxon>
        <taxon>Pseudomonadati</taxon>
        <taxon>Pseudomonadota</taxon>
        <taxon>Betaproteobacteria</taxon>
        <taxon>Burkholderiales</taxon>
        <taxon>Burkholderiaceae</taxon>
        <taxon>Cupriavidus</taxon>
    </lineage>
</organism>